<dbReference type="PATRIC" id="fig|1185652.3.peg.2011"/>
<name>I3X3S0_SINF2</name>
<evidence type="ECO:0000313" key="2">
    <source>
        <dbReference type="Proteomes" id="UP000006180"/>
    </source>
</evidence>
<dbReference type="EMBL" id="CP003563">
    <property type="protein sequence ID" value="AFL50526.1"/>
    <property type="molecule type" value="Genomic_DNA"/>
</dbReference>
<sequence length="42" mass="4602">MPSFQHAARCASKYRGDVGFNAAFCRSGGVSKVSHFAMLRRP</sequence>
<organism evidence="1 2">
    <name type="scientific">Sinorhizobium fredii (strain USDA 257)</name>
    <dbReference type="NCBI Taxonomy" id="1185652"/>
    <lineage>
        <taxon>Bacteria</taxon>
        <taxon>Pseudomonadati</taxon>
        <taxon>Pseudomonadota</taxon>
        <taxon>Alphaproteobacteria</taxon>
        <taxon>Hyphomicrobiales</taxon>
        <taxon>Rhizobiaceae</taxon>
        <taxon>Sinorhizobium/Ensifer group</taxon>
        <taxon>Sinorhizobium</taxon>
    </lineage>
</organism>
<evidence type="ECO:0000313" key="1">
    <source>
        <dbReference type="EMBL" id="AFL50526.1"/>
    </source>
</evidence>
<dbReference type="Proteomes" id="UP000006180">
    <property type="component" value="Chromosome"/>
</dbReference>
<accession>I3X3S0</accession>
<dbReference type="KEGG" id="sfd:USDA257_c19410"/>
<proteinExistence type="predicted"/>
<gene>
    <name evidence="1" type="ORF">USDA257_c19410</name>
</gene>
<dbReference type="AlphaFoldDB" id="I3X3S0"/>
<protein>
    <submittedName>
        <fullName evidence="1">Uncharacterized protein</fullName>
    </submittedName>
</protein>
<reference evidence="1 2" key="1">
    <citation type="journal article" date="2012" name="J. Bacteriol.">
        <title>Complete genome sequence of the broad-host-range strain Sinorhizobium fredii USDA257.</title>
        <authorList>
            <person name="Schuldes J."/>
            <person name="Rodriguez Orbegoso M."/>
            <person name="Schmeisser C."/>
            <person name="Krishnan H.B."/>
            <person name="Daniel R."/>
            <person name="Streit W.R."/>
        </authorList>
    </citation>
    <scope>NUCLEOTIDE SEQUENCE [LARGE SCALE GENOMIC DNA]</scope>
    <source>
        <strain evidence="1 2">USDA 257</strain>
    </source>
</reference>
<dbReference type="HOGENOM" id="CLU_3257890_0_0_5"/>